<organism evidence="2">
    <name type="scientific">Streptomyces sp. R39</name>
    <dbReference type="NCBI Taxonomy" id="3238631"/>
    <lineage>
        <taxon>Bacteria</taxon>
        <taxon>Bacillati</taxon>
        <taxon>Actinomycetota</taxon>
        <taxon>Actinomycetes</taxon>
        <taxon>Kitasatosporales</taxon>
        <taxon>Streptomycetaceae</taxon>
        <taxon>Streptomyces</taxon>
    </lineage>
</organism>
<evidence type="ECO:0000313" key="2">
    <source>
        <dbReference type="EMBL" id="XDQ42109.1"/>
    </source>
</evidence>
<feature type="region of interest" description="Disordered" evidence="1">
    <location>
        <begin position="21"/>
        <end position="78"/>
    </location>
</feature>
<feature type="compositionally biased region" description="Polar residues" evidence="1">
    <location>
        <begin position="43"/>
        <end position="54"/>
    </location>
</feature>
<reference evidence="2" key="1">
    <citation type="submission" date="2024-07" db="EMBL/GenBank/DDBJ databases">
        <authorList>
            <person name="Yu S.T."/>
        </authorList>
    </citation>
    <scope>NUCLEOTIDE SEQUENCE</scope>
    <source>
        <strain evidence="2">R39</strain>
    </source>
</reference>
<evidence type="ECO:0000256" key="1">
    <source>
        <dbReference type="SAM" id="MobiDB-lite"/>
    </source>
</evidence>
<protein>
    <submittedName>
        <fullName evidence="2">Uncharacterized protein</fullName>
    </submittedName>
</protein>
<gene>
    <name evidence="2" type="ORF">AB5J52_07470</name>
</gene>
<dbReference type="EMBL" id="CP163441">
    <property type="protein sequence ID" value="XDQ42109.1"/>
    <property type="molecule type" value="Genomic_DNA"/>
</dbReference>
<dbReference type="RefSeq" id="WP_369221641.1">
    <property type="nucleotide sequence ID" value="NZ_CP163441.1"/>
</dbReference>
<sequence>MSTPPKPLEYVLLDITDSGGEFLGGQPGTAGEQALADERRSWVETSNTSRNGTGALSVAHPDPAPPRHPVSGHSENAQ</sequence>
<dbReference type="AlphaFoldDB" id="A0AB39QMA9"/>
<proteinExistence type="predicted"/>
<name>A0AB39QMA9_9ACTN</name>
<accession>A0AB39QMA9</accession>